<dbReference type="InterPro" id="IPR027065">
    <property type="entry name" value="Lon_Prtase"/>
</dbReference>
<feature type="active site" evidence="1">
    <location>
        <position position="288"/>
    </location>
</feature>
<dbReference type="Pfam" id="PF05362">
    <property type="entry name" value="Lon_C"/>
    <property type="match status" value="1"/>
</dbReference>
<dbReference type="GO" id="GO:0004176">
    <property type="term" value="F:ATP-dependent peptidase activity"/>
    <property type="evidence" value="ECO:0007669"/>
    <property type="project" value="UniProtKB-UniRule"/>
</dbReference>
<dbReference type="Gene3D" id="3.30.230.10">
    <property type="match status" value="1"/>
</dbReference>
<evidence type="ECO:0000313" key="7">
    <source>
        <dbReference type="Proteomes" id="UP000524237"/>
    </source>
</evidence>
<dbReference type="InterPro" id="IPR036034">
    <property type="entry name" value="PDZ_sf"/>
</dbReference>
<dbReference type="AlphaFoldDB" id="A0A7W3JS93"/>
<evidence type="ECO:0000256" key="2">
    <source>
        <dbReference type="SAM" id="MobiDB-lite"/>
    </source>
</evidence>
<keyword evidence="7" id="KW-1185">Reference proteome</keyword>
<evidence type="ECO:0000313" key="6">
    <source>
        <dbReference type="EMBL" id="MBA8828207.1"/>
    </source>
</evidence>
<dbReference type="GO" id="GO:0004252">
    <property type="term" value="F:serine-type endopeptidase activity"/>
    <property type="evidence" value="ECO:0007669"/>
    <property type="project" value="UniProtKB-UniRule"/>
</dbReference>
<keyword evidence="1" id="KW-0645">Protease</keyword>
<sequence length="403" mass="41302">MTLFHTDENGEPTASNQTRSTREERRRSAGIGLLVGSVIVALTLAVVPSPYVVEQPGPVFDTLGVVTVNAPVDAATSSQTSAQTATGETQKTKIPLITISGATTFSTTGALDLLTVSVLGNPENLPSWMEIIGAWFDPSKAVVPASAIFPSNESQQERDAANTTLMTDSQQDAIAAALTQLGYDVVAGIEVDGFSENSPAESVLQSGDVITAFAGTTVRSVQGLRDAVAASGAGVPATLNFIHLGVTTEGTVTPIDNGGNAIIGIGAKAKYDFPFDVTIRLDDVGGPSAGMMFALGIIDKLTPQDIAGGAHVAGTGTIDSMGIVGPIGGIRQKLYGARAAGATVFLAPSSNCDEVVGHIPSGLDVYAVTTLQDSLNVLAFTNQYGDKAGEMNAKTSTLATCQN</sequence>
<comment type="catalytic activity">
    <reaction evidence="1">
        <text>Hydrolysis of proteins in presence of ATP.</text>
        <dbReference type="EC" id="3.4.21.53"/>
    </reaction>
</comment>
<keyword evidence="1" id="KW-0378">Hydrolase</keyword>
<feature type="active site" evidence="1">
    <location>
        <position position="333"/>
    </location>
</feature>
<keyword evidence="3" id="KW-0472">Membrane</keyword>
<name>A0A7W3JS93_9MICO</name>
<feature type="transmembrane region" description="Helical" evidence="3">
    <location>
        <begin position="29"/>
        <end position="47"/>
    </location>
</feature>
<dbReference type="Gene3D" id="2.30.42.10">
    <property type="match status" value="1"/>
</dbReference>
<dbReference type="InterPro" id="IPR014721">
    <property type="entry name" value="Ribsml_uS5_D2-typ_fold_subgr"/>
</dbReference>
<accession>A0A7W3JS93</accession>
<dbReference type="InterPro" id="IPR008269">
    <property type="entry name" value="Lon_proteolytic"/>
</dbReference>
<dbReference type="GO" id="GO:0030163">
    <property type="term" value="P:protein catabolic process"/>
    <property type="evidence" value="ECO:0007669"/>
    <property type="project" value="InterPro"/>
</dbReference>
<evidence type="ECO:0000256" key="3">
    <source>
        <dbReference type="SAM" id="Phobius"/>
    </source>
</evidence>
<dbReference type="InterPro" id="IPR001478">
    <property type="entry name" value="PDZ"/>
</dbReference>
<feature type="domain" description="PDZ" evidence="4">
    <location>
        <begin position="162"/>
        <end position="221"/>
    </location>
</feature>
<evidence type="ECO:0000259" key="5">
    <source>
        <dbReference type="PROSITE" id="PS51786"/>
    </source>
</evidence>
<reference evidence="6 7" key="1">
    <citation type="submission" date="2020-07" db="EMBL/GenBank/DDBJ databases">
        <title>Sequencing the genomes of 1000 actinobacteria strains.</title>
        <authorList>
            <person name="Klenk H.-P."/>
        </authorList>
    </citation>
    <scope>NUCLEOTIDE SEQUENCE [LARGE SCALE GENOMIC DNA]</scope>
    <source>
        <strain evidence="6 7">DSM 23737</strain>
    </source>
</reference>
<dbReference type="Proteomes" id="UP000524237">
    <property type="component" value="Unassembled WGS sequence"/>
</dbReference>
<feature type="region of interest" description="Disordered" evidence="2">
    <location>
        <begin position="1"/>
        <end position="25"/>
    </location>
</feature>
<keyword evidence="1" id="KW-0720">Serine protease</keyword>
<dbReference type="InterPro" id="IPR020568">
    <property type="entry name" value="Ribosomal_Su5_D2-typ_SF"/>
</dbReference>
<dbReference type="PANTHER" id="PTHR10046">
    <property type="entry name" value="ATP DEPENDENT LON PROTEASE FAMILY MEMBER"/>
    <property type="match status" value="1"/>
</dbReference>
<dbReference type="SUPFAM" id="SSF50156">
    <property type="entry name" value="PDZ domain-like"/>
    <property type="match status" value="1"/>
</dbReference>
<dbReference type="PROSITE" id="PS51786">
    <property type="entry name" value="LON_PROTEOLYTIC"/>
    <property type="match status" value="1"/>
</dbReference>
<evidence type="ECO:0000256" key="1">
    <source>
        <dbReference type="PROSITE-ProRule" id="PRU01122"/>
    </source>
</evidence>
<dbReference type="EMBL" id="JACGWU010000001">
    <property type="protein sequence ID" value="MBA8828207.1"/>
    <property type="molecule type" value="Genomic_DNA"/>
</dbReference>
<dbReference type="GO" id="GO:0006508">
    <property type="term" value="P:proteolysis"/>
    <property type="evidence" value="ECO:0007669"/>
    <property type="project" value="UniProtKB-KW"/>
</dbReference>
<evidence type="ECO:0000259" key="4">
    <source>
        <dbReference type="PROSITE" id="PS50106"/>
    </source>
</evidence>
<keyword evidence="3" id="KW-1133">Transmembrane helix</keyword>
<comment type="caution">
    <text evidence="6">The sequence shown here is derived from an EMBL/GenBank/DDBJ whole genome shotgun (WGS) entry which is preliminary data.</text>
</comment>
<dbReference type="EC" id="3.4.21.53" evidence="1"/>
<proteinExistence type="inferred from homology"/>
<dbReference type="SUPFAM" id="SSF54211">
    <property type="entry name" value="Ribosomal protein S5 domain 2-like"/>
    <property type="match status" value="1"/>
</dbReference>
<dbReference type="PROSITE" id="PS50106">
    <property type="entry name" value="PDZ"/>
    <property type="match status" value="1"/>
</dbReference>
<keyword evidence="3" id="KW-0812">Transmembrane</keyword>
<dbReference type="RefSeq" id="WP_246323496.1">
    <property type="nucleotide sequence ID" value="NZ_JACGWU010000001.1"/>
</dbReference>
<dbReference type="GO" id="GO:0005524">
    <property type="term" value="F:ATP binding"/>
    <property type="evidence" value="ECO:0007669"/>
    <property type="project" value="InterPro"/>
</dbReference>
<comment type="similarity">
    <text evidence="1">Belongs to the peptidase S16 family.</text>
</comment>
<feature type="domain" description="Lon proteolytic" evidence="5">
    <location>
        <begin position="283"/>
        <end position="381"/>
    </location>
</feature>
<gene>
    <name evidence="6" type="ORF">FB555_000278</name>
</gene>
<protein>
    <recommendedName>
        <fullName evidence="1">endopeptidase La</fullName>
        <ecNumber evidence="1">3.4.21.53</ecNumber>
    </recommendedName>
</protein>
<organism evidence="6 7">
    <name type="scientific">Alpinimonas psychrophila</name>
    <dbReference type="NCBI Taxonomy" id="748908"/>
    <lineage>
        <taxon>Bacteria</taxon>
        <taxon>Bacillati</taxon>
        <taxon>Actinomycetota</taxon>
        <taxon>Actinomycetes</taxon>
        <taxon>Micrococcales</taxon>
        <taxon>Microbacteriaceae</taxon>
        <taxon>Alpinimonas</taxon>
    </lineage>
</organism>